<dbReference type="Proteomes" id="UP001341840">
    <property type="component" value="Unassembled WGS sequence"/>
</dbReference>
<name>A0ABU6R0W2_9FABA</name>
<keyword evidence="3" id="KW-1185">Reference proteome</keyword>
<feature type="non-terminal residue" evidence="2">
    <location>
        <position position="94"/>
    </location>
</feature>
<evidence type="ECO:0000313" key="3">
    <source>
        <dbReference type="Proteomes" id="UP001341840"/>
    </source>
</evidence>
<gene>
    <name evidence="2" type="ORF">PIB30_115493</name>
</gene>
<feature type="non-terminal residue" evidence="2">
    <location>
        <position position="1"/>
    </location>
</feature>
<sequence length="94" mass="10444">SGLRTAIRCIPWQHGIKCMRWIFRRSRMRGCGLSGTGRPCGPTQHCEGRPREDPFPHGYGMTWTSSSAQKSDAISAGSLVTRDAVVLMPVTRRN</sequence>
<proteinExistence type="predicted"/>
<reference evidence="2 3" key="1">
    <citation type="journal article" date="2023" name="Plants (Basel)">
        <title>Bridging the Gap: Combining Genomics and Transcriptomics Approaches to Understand Stylosanthes scabra, an Orphan Legume from the Brazilian Caatinga.</title>
        <authorList>
            <person name="Ferreira-Neto J.R.C."/>
            <person name="da Silva M.D."/>
            <person name="Binneck E."/>
            <person name="de Melo N.F."/>
            <person name="da Silva R.H."/>
            <person name="de Melo A.L.T.M."/>
            <person name="Pandolfi V."/>
            <person name="Bustamante F.O."/>
            <person name="Brasileiro-Vidal A.C."/>
            <person name="Benko-Iseppon A.M."/>
        </authorList>
    </citation>
    <scope>NUCLEOTIDE SEQUENCE [LARGE SCALE GENOMIC DNA]</scope>
    <source>
        <tissue evidence="2">Leaves</tissue>
    </source>
</reference>
<evidence type="ECO:0000313" key="2">
    <source>
        <dbReference type="EMBL" id="MED6118014.1"/>
    </source>
</evidence>
<accession>A0ABU6R0W2</accession>
<feature type="region of interest" description="Disordered" evidence="1">
    <location>
        <begin position="38"/>
        <end position="62"/>
    </location>
</feature>
<comment type="caution">
    <text evidence="2">The sequence shown here is derived from an EMBL/GenBank/DDBJ whole genome shotgun (WGS) entry which is preliminary data.</text>
</comment>
<dbReference type="EMBL" id="JASCZI010012710">
    <property type="protein sequence ID" value="MED6118014.1"/>
    <property type="molecule type" value="Genomic_DNA"/>
</dbReference>
<feature type="compositionally biased region" description="Basic and acidic residues" evidence="1">
    <location>
        <begin position="46"/>
        <end position="55"/>
    </location>
</feature>
<organism evidence="2 3">
    <name type="scientific">Stylosanthes scabra</name>
    <dbReference type="NCBI Taxonomy" id="79078"/>
    <lineage>
        <taxon>Eukaryota</taxon>
        <taxon>Viridiplantae</taxon>
        <taxon>Streptophyta</taxon>
        <taxon>Embryophyta</taxon>
        <taxon>Tracheophyta</taxon>
        <taxon>Spermatophyta</taxon>
        <taxon>Magnoliopsida</taxon>
        <taxon>eudicotyledons</taxon>
        <taxon>Gunneridae</taxon>
        <taxon>Pentapetalae</taxon>
        <taxon>rosids</taxon>
        <taxon>fabids</taxon>
        <taxon>Fabales</taxon>
        <taxon>Fabaceae</taxon>
        <taxon>Papilionoideae</taxon>
        <taxon>50 kb inversion clade</taxon>
        <taxon>dalbergioids sensu lato</taxon>
        <taxon>Dalbergieae</taxon>
        <taxon>Pterocarpus clade</taxon>
        <taxon>Stylosanthes</taxon>
    </lineage>
</organism>
<evidence type="ECO:0000256" key="1">
    <source>
        <dbReference type="SAM" id="MobiDB-lite"/>
    </source>
</evidence>
<protein>
    <submittedName>
        <fullName evidence="2">Uncharacterized protein</fullName>
    </submittedName>
</protein>